<reference evidence="1 2" key="1">
    <citation type="journal article" date="2015" name="Biotechnol. Biofuels">
        <title>Enhanced degradation of softwood versus hardwood by the white-rot fungus Pycnoporus coccineus.</title>
        <authorList>
            <person name="Couturier M."/>
            <person name="Navarro D."/>
            <person name="Chevret D."/>
            <person name="Henrissat B."/>
            <person name="Piumi F."/>
            <person name="Ruiz-Duenas F.J."/>
            <person name="Martinez A.T."/>
            <person name="Grigoriev I.V."/>
            <person name="Riley R."/>
            <person name="Lipzen A."/>
            <person name="Berrin J.G."/>
            <person name="Master E.R."/>
            <person name="Rosso M.N."/>
        </authorList>
    </citation>
    <scope>NUCLEOTIDE SEQUENCE [LARGE SCALE GENOMIC DNA]</scope>
    <source>
        <strain evidence="1 2">BRFM310</strain>
    </source>
</reference>
<accession>A0A1Y2I735</accession>
<evidence type="ECO:0000313" key="1">
    <source>
        <dbReference type="EMBL" id="OSC96242.1"/>
    </source>
</evidence>
<dbReference type="Proteomes" id="UP000193067">
    <property type="component" value="Unassembled WGS sequence"/>
</dbReference>
<keyword evidence="2" id="KW-1185">Reference proteome</keyword>
<sequence length="145" mass="16429">MRIYCFNTTIDPLGGGVFSVTIDEAGTADDVIQAIWEEYRVRLQEQWPKVARSDLKLMRLTEPVLIRPSATLPDRMTRYDDEKKEALELVDVIGELPGISQPGFLSLELRVWPGGRDPGKDAMVVQRSCLRFASSFKTRIQHHGI</sequence>
<protein>
    <submittedName>
        <fullName evidence="1">Uncharacterized protein</fullName>
    </submittedName>
</protein>
<dbReference type="EMBL" id="KZ084206">
    <property type="protein sequence ID" value="OSC96242.1"/>
    <property type="molecule type" value="Genomic_DNA"/>
</dbReference>
<proteinExistence type="predicted"/>
<organism evidence="1 2">
    <name type="scientific">Trametes coccinea (strain BRFM310)</name>
    <name type="common">Pycnoporus coccineus</name>
    <dbReference type="NCBI Taxonomy" id="1353009"/>
    <lineage>
        <taxon>Eukaryota</taxon>
        <taxon>Fungi</taxon>
        <taxon>Dikarya</taxon>
        <taxon>Basidiomycota</taxon>
        <taxon>Agaricomycotina</taxon>
        <taxon>Agaricomycetes</taxon>
        <taxon>Polyporales</taxon>
        <taxon>Polyporaceae</taxon>
        <taxon>Trametes</taxon>
    </lineage>
</organism>
<dbReference type="AlphaFoldDB" id="A0A1Y2I735"/>
<gene>
    <name evidence="1" type="ORF">PYCCODRAFT_154918</name>
</gene>
<name>A0A1Y2I735_TRAC3</name>
<evidence type="ECO:0000313" key="2">
    <source>
        <dbReference type="Proteomes" id="UP000193067"/>
    </source>
</evidence>